<dbReference type="SUPFAM" id="SSF53448">
    <property type="entry name" value="Nucleotide-diphospho-sugar transferases"/>
    <property type="match status" value="1"/>
</dbReference>
<dbReference type="EMBL" id="JAAZWO010000001">
    <property type="protein sequence ID" value="MBC2396313.1"/>
    <property type="molecule type" value="Genomic_DNA"/>
</dbReference>
<accession>A0A923E4R7</accession>
<sequence>MKFKYKRLKKDEGKFKDILLNPRRDRRLLANVPDKEAIRNNIDRRGKKVLQDYEGDPNAFIKSKKAGIRYVMETDVKIICKSGKANSTFTVKSLDISTTGILLELKDEEQLEVISNANNVKLEFKIPPGSMPEGYEMNVKIEGHKVREAILKDQIVTCGIEFNESLSEYATRKKDRYVLATSSLLLLFISIFIMLMRAESIIYFKFNKWIYLYSIIAAVFLLSRYLFGVLYKSMPIDMDYTPGVTIIIPCFNEEQWIERTILSCINQDYPTDNLEVIVVDDCSNDNSVEKIKETINRLNNEAERFDTQNRVKYFVQKKNLGKREALCRGVLNAKHDLVVFVDSDSFLDPFAIRNLVQPFKDPKMGGVSGRTDVANTFTNTLTKMQSVRYYIAFRIMKAAEAYFDAVTCLSGPLSCYRRQIVMDNMNNWINQRFLGQKATFGDDRAMTNFVLNGHRTSYQDTAICSTIVPNRYKVFLKQQMRWKRSWLRESIIAGKFMWKKEPFMAAFFYMGVFVPIAAPVIVVYNLIYVPIVHNIFPTTFLVGLLMMSLMMSFAQMFFRKSTTWVFGMLFCIYYEAVLLWQMPVAWVTFWKSTWGTRMTPSDIEAQRRKEERKTSGTLRKKEENIYEK</sequence>
<dbReference type="PANTHER" id="PTHR22913:SF12">
    <property type="entry name" value="MANNURONAN SYNTHASE"/>
    <property type="match status" value="1"/>
</dbReference>
<comment type="catalytic activity">
    <reaction evidence="14">
        <text>N-acetyl-beta-D-glucosaminyl-(1-&gt;4)-[hyaluronan](n) + UDP-alpha-D-glucuronate = [hyaluronan](n+1) + UDP + H(+)</text>
        <dbReference type="Rhea" id="RHEA:12528"/>
        <dbReference type="Rhea" id="RHEA-COMP:12585"/>
        <dbReference type="Rhea" id="RHEA-COMP:12587"/>
        <dbReference type="ChEBI" id="CHEBI:15378"/>
        <dbReference type="ChEBI" id="CHEBI:58052"/>
        <dbReference type="ChEBI" id="CHEBI:58223"/>
        <dbReference type="ChEBI" id="CHEBI:132153"/>
        <dbReference type="ChEBI" id="CHEBI:132154"/>
        <dbReference type="EC" id="2.4.1.212"/>
    </reaction>
</comment>
<feature type="transmembrane region" description="Helical" evidence="16">
    <location>
        <begin position="535"/>
        <end position="558"/>
    </location>
</feature>
<evidence type="ECO:0000256" key="6">
    <source>
        <dbReference type="ARBA" id="ARBA00022676"/>
    </source>
</evidence>
<keyword evidence="7" id="KW-0808">Transferase</keyword>
<comment type="function">
    <text evidence="9">Glycosaminoglycan synthesis. The hyaluronic acid capsule is involved in the pathogenicity of group A Streptococci; it may be the major virulence determinant.</text>
</comment>
<dbReference type="Pfam" id="PF00535">
    <property type="entry name" value="Glycos_transf_2"/>
    <property type="match status" value="1"/>
</dbReference>
<evidence type="ECO:0000256" key="8">
    <source>
        <dbReference type="ARBA" id="ARBA00023136"/>
    </source>
</evidence>
<keyword evidence="19" id="KW-1185">Reference proteome</keyword>
<proteinExistence type="inferred from homology"/>
<comment type="caution">
    <text evidence="18">The sequence shown here is derived from an EMBL/GenBank/DDBJ whole genome shotgun (WGS) entry which is preliminary data.</text>
</comment>
<dbReference type="PANTHER" id="PTHR22913">
    <property type="entry name" value="HYALURONAN SYNTHASE"/>
    <property type="match status" value="1"/>
</dbReference>
<keyword evidence="16" id="KW-0812">Transmembrane</keyword>
<keyword evidence="16" id="KW-1133">Transmembrane helix</keyword>
<dbReference type="Proteomes" id="UP000563151">
    <property type="component" value="Unassembled WGS sequence"/>
</dbReference>
<feature type="transmembrane region" description="Helical" evidence="16">
    <location>
        <begin position="506"/>
        <end position="529"/>
    </location>
</feature>
<name>A0A923E4R7_CLOTT</name>
<dbReference type="InterPro" id="IPR001173">
    <property type="entry name" value="Glyco_trans_2-like"/>
</dbReference>
<keyword evidence="6" id="KW-0328">Glycosyltransferase</keyword>
<protein>
    <recommendedName>
        <fullName evidence="10">Hyaluronan synthase</fullName>
        <ecNumber evidence="4">2.4.1.212</ecNumber>
    </recommendedName>
    <alternativeName>
        <fullName evidence="12">Hyaluronate synthase</fullName>
    </alternativeName>
    <alternativeName>
        <fullName evidence="11">Hyaluronic acid synthase</fullName>
    </alternativeName>
</protein>
<dbReference type="EC" id="2.4.1.212" evidence="4"/>
<feature type="transmembrane region" description="Helical" evidence="16">
    <location>
        <begin position="210"/>
        <end position="231"/>
    </location>
</feature>
<dbReference type="Gene3D" id="3.90.550.10">
    <property type="entry name" value="Spore Coat Polysaccharide Biosynthesis Protein SpsA, Chain A"/>
    <property type="match status" value="1"/>
</dbReference>
<comment type="pathway">
    <text evidence="2">Glycan biosynthesis; hyaluronan biosynthesis.</text>
</comment>
<keyword evidence="5" id="KW-1003">Cell membrane</keyword>
<evidence type="ECO:0000256" key="5">
    <source>
        <dbReference type="ARBA" id="ARBA00022475"/>
    </source>
</evidence>
<evidence type="ECO:0000256" key="14">
    <source>
        <dbReference type="ARBA" id="ARBA00048168"/>
    </source>
</evidence>
<feature type="transmembrane region" description="Helical" evidence="16">
    <location>
        <begin position="565"/>
        <end position="589"/>
    </location>
</feature>
<feature type="region of interest" description="Disordered" evidence="15">
    <location>
        <begin position="605"/>
        <end position="628"/>
    </location>
</feature>
<comment type="subcellular location">
    <subcellularLocation>
        <location evidence="1">Cell membrane</location>
    </subcellularLocation>
</comment>
<keyword evidence="8 16" id="KW-0472">Membrane</keyword>
<evidence type="ECO:0000256" key="3">
    <source>
        <dbReference type="ARBA" id="ARBA00006782"/>
    </source>
</evidence>
<dbReference type="AlphaFoldDB" id="A0A923E4R7"/>
<comment type="catalytic activity">
    <reaction evidence="13">
        <text>[hyaluronan](n) + UDP-N-acetyl-alpha-D-glucosamine = N-acetyl-beta-D-glucosaminyl-(1-&gt;4)-[hyaluronan](n) + UDP + H(+)</text>
        <dbReference type="Rhea" id="RHEA:20465"/>
        <dbReference type="Rhea" id="RHEA-COMP:12583"/>
        <dbReference type="Rhea" id="RHEA-COMP:12585"/>
        <dbReference type="ChEBI" id="CHEBI:15378"/>
        <dbReference type="ChEBI" id="CHEBI:57705"/>
        <dbReference type="ChEBI" id="CHEBI:58223"/>
        <dbReference type="ChEBI" id="CHEBI:132153"/>
        <dbReference type="ChEBI" id="CHEBI:132154"/>
        <dbReference type="EC" id="2.4.1.212"/>
    </reaction>
</comment>
<dbReference type="GO" id="GO:0085029">
    <property type="term" value="P:extracellular matrix assembly"/>
    <property type="evidence" value="ECO:0007669"/>
    <property type="project" value="TreeGrafter"/>
</dbReference>
<reference evidence="18 19" key="1">
    <citation type="submission" date="2020-04" db="EMBL/GenBank/DDBJ databases">
        <title>Genomic insights into acetone-butanol-ethanol (ABE) fermentation by sequencing solventogenic clostridia strains.</title>
        <authorList>
            <person name="Brown S."/>
        </authorList>
    </citation>
    <scope>NUCLEOTIDE SEQUENCE [LARGE SCALE GENOMIC DNA]</scope>
    <source>
        <strain evidence="18 19">DJ011</strain>
    </source>
</reference>
<evidence type="ECO:0000256" key="9">
    <source>
        <dbReference type="ARBA" id="ARBA00037408"/>
    </source>
</evidence>
<dbReference type="GO" id="GO:0030213">
    <property type="term" value="P:hyaluronan biosynthetic process"/>
    <property type="evidence" value="ECO:0007669"/>
    <property type="project" value="TreeGrafter"/>
</dbReference>
<comment type="similarity">
    <text evidence="3">Belongs to the NodC/HAS family.</text>
</comment>
<evidence type="ECO:0000256" key="12">
    <source>
        <dbReference type="ARBA" id="ARBA00043237"/>
    </source>
</evidence>
<dbReference type="GO" id="GO:0005886">
    <property type="term" value="C:plasma membrane"/>
    <property type="evidence" value="ECO:0007669"/>
    <property type="project" value="UniProtKB-SubCell"/>
</dbReference>
<dbReference type="RefSeq" id="WP_035146653.1">
    <property type="nucleotide sequence ID" value="NZ_JAAZWO010000001.1"/>
</dbReference>
<evidence type="ECO:0000256" key="11">
    <source>
        <dbReference type="ARBA" id="ARBA00042148"/>
    </source>
</evidence>
<feature type="transmembrane region" description="Helical" evidence="16">
    <location>
        <begin position="177"/>
        <end position="198"/>
    </location>
</feature>
<organism evidence="18 19">
    <name type="scientific">Clostridium tetanomorphum</name>
    <dbReference type="NCBI Taxonomy" id="1553"/>
    <lineage>
        <taxon>Bacteria</taxon>
        <taxon>Bacillati</taxon>
        <taxon>Bacillota</taxon>
        <taxon>Clostridia</taxon>
        <taxon>Eubacteriales</taxon>
        <taxon>Clostridiaceae</taxon>
        <taxon>Clostridium</taxon>
    </lineage>
</organism>
<dbReference type="CDD" id="cd06423">
    <property type="entry name" value="CESA_like"/>
    <property type="match status" value="1"/>
</dbReference>
<gene>
    <name evidence="18" type="ORF">HGG79_00790</name>
</gene>
<evidence type="ECO:0000259" key="17">
    <source>
        <dbReference type="Pfam" id="PF00535"/>
    </source>
</evidence>
<evidence type="ECO:0000256" key="13">
    <source>
        <dbReference type="ARBA" id="ARBA00047709"/>
    </source>
</evidence>
<evidence type="ECO:0000256" key="16">
    <source>
        <dbReference type="SAM" id="Phobius"/>
    </source>
</evidence>
<feature type="domain" description="Glycosyltransferase 2-like" evidence="17">
    <location>
        <begin position="245"/>
        <end position="421"/>
    </location>
</feature>
<evidence type="ECO:0000256" key="1">
    <source>
        <dbReference type="ARBA" id="ARBA00004236"/>
    </source>
</evidence>
<evidence type="ECO:0000313" key="18">
    <source>
        <dbReference type="EMBL" id="MBC2396313.1"/>
    </source>
</evidence>
<evidence type="ECO:0000313" key="19">
    <source>
        <dbReference type="Proteomes" id="UP000563151"/>
    </source>
</evidence>
<dbReference type="GO" id="GO:0050501">
    <property type="term" value="F:hyaluronan synthase activity"/>
    <property type="evidence" value="ECO:0007669"/>
    <property type="project" value="UniProtKB-EC"/>
</dbReference>
<evidence type="ECO:0000256" key="2">
    <source>
        <dbReference type="ARBA" id="ARBA00004698"/>
    </source>
</evidence>
<evidence type="ECO:0000256" key="15">
    <source>
        <dbReference type="SAM" id="MobiDB-lite"/>
    </source>
</evidence>
<evidence type="ECO:0000256" key="4">
    <source>
        <dbReference type="ARBA" id="ARBA00012207"/>
    </source>
</evidence>
<evidence type="ECO:0000256" key="10">
    <source>
        <dbReference type="ARBA" id="ARBA00040508"/>
    </source>
</evidence>
<dbReference type="InterPro" id="IPR029044">
    <property type="entry name" value="Nucleotide-diphossugar_trans"/>
</dbReference>
<evidence type="ECO:0000256" key="7">
    <source>
        <dbReference type="ARBA" id="ARBA00022679"/>
    </source>
</evidence>